<protein>
    <submittedName>
        <fullName evidence="4">Short-chain dehydrogenase</fullName>
    </submittedName>
</protein>
<evidence type="ECO:0000256" key="3">
    <source>
        <dbReference type="RuleBase" id="RU000363"/>
    </source>
</evidence>
<gene>
    <name evidence="4" type="ORF">BP422_20840</name>
</gene>
<dbReference type="NCBIfam" id="NF005372">
    <property type="entry name" value="PRK06914.1"/>
    <property type="match status" value="1"/>
</dbReference>
<evidence type="ECO:0000256" key="2">
    <source>
        <dbReference type="ARBA" id="ARBA00023002"/>
    </source>
</evidence>
<name>A0A220MKW5_9BACL</name>
<reference evidence="4 5" key="1">
    <citation type="submission" date="2016-11" db="EMBL/GenBank/DDBJ databases">
        <authorList>
            <person name="Jaros S."/>
            <person name="Januszkiewicz K."/>
            <person name="Wedrychowicz H."/>
        </authorList>
    </citation>
    <scope>NUCLEOTIDE SEQUENCE [LARGE SCALE GENOMIC DNA]</scope>
    <source>
        <strain evidence="4 5">NF2</strain>
    </source>
</reference>
<evidence type="ECO:0000256" key="1">
    <source>
        <dbReference type="ARBA" id="ARBA00006484"/>
    </source>
</evidence>
<dbReference type="InterPro" id="IPR020904">
    <property type="entry name" value="Sc_DH/Rdtase_CS"/>
</dbReference>
<dbReference type="SUPFAM" id="SSF51735">
    <property type="entry name" value="NAD(P)-binding Rossmann-fold domains"/>
    <property type="match status" value="1"/>
</dbReference>
<evidence type="ECO:0000313" key="4">
    <source>
        <dbReference type="EMBL" id="ASJ55784.1"/>
    </source>
</evidence>
<dbReference type="InterPro" id="IPR002347">
    <property type="entry name" value="SDR_fam"/>
</dbReference>
<dbReference type="PRINTS" id="PR00081">
    <property type="entry name" value="GDHRDH"/>
</dbReference>
<accession>A0A220MKW5</accession>
<dbReference type="RefSeq" id="WP_088909411.1">
    <property type="nucleotide sequence ID" value="NZ_CP018145.1"/>
</dbReference>
<dbReference type="InterPro" id="IPR051911">
    <property type="entry name" value="SDR_oxidoreductase"/>
</dbReference>
<dbReference type="Pfam" id="PF00106">
    <property type="entry name" value="adh_short"/>
    <property type="match status" value="1"/>
</dbReference>
<dbReference type="InterPro" id="IPR036291">
    <property type="entry name" value="NAD(P)-bd_dom_sf"/>
</dbReference>
<dbReference type="Gene3D" id="3.40.50.720">
    <property type="entry name" value="NAD(P)-binding Rossmann-like Domain"/>
    <property type="match status" value="1"/>
</dbReference>
<organism evidence="4 5">
    <name type="scientific">Brevibacillus formosus</name>
    <dbReference type="NCBI Taxonomy" id="54913"/>
    <lineage>
        <taxon>Bacteria</taxon>
        <taxon>Bacillati</taxon>
        <taxon>Bacillota</taxon>
        <taxon>Bacilli</taxon>
        <taxon>Bacillales</taxon>
        <taxon>Paenibacillaceae</taxon>
        <taxon>Brevibacillus</taxon>
    </lineage>
</organism>
<dbReference type="PANTHER" id="PTHR43976">
    <property type="entry name" value="SHORT CHAIN DEHYDROGENASE"/>
    <property type="match status" value="1"/>
</dbReference>
<dbReference type="KEGG" id="bfm:BP422_20840"/>
<dbReference type="GO" id="GO:0016491">
    <property type="term" value="F:oxidoreductase activity"/>
    <property type="evidence" value="ECO:0007669"/>
    <property type="project" value="UniProtKB-KW"/>
</dbReference>
<dbReference type="CDD" id="cd05374">
    <property type="entry name" value="17beta-HSD-like_SDR_c"/>
    <property type="match status" value="1"/>
</dbReference>
<evidence type="ECO:0000313" key="5">
    <source>
        <dbReference type="Proteomes" id="UP000197781"/>
    </source>
</evidence>
<dbReference type="PRINTS" id="PR00080">
    <property type="entry name" value="SDRFAMILY"/>
</dbReference>
<dbReference type="Proteomes" id="UP000197781">
    <property type="component" value="Chromosome"/>
</dbReference>
<sequence>MQKRPIALVTGTSSGFGKHASVALVKAGFQVIAAMRDLAKRDPLDKLASLLIDPEHLEVISLDVTHPEQIQDAITSIIAKHGRIDLLVNNAGYALGGFAEEVTSEEWRKQFDVNVFGLIDVTRAVLPYMRQQQAGRIINVSSISGRFGFPGLSPYAASKHAVEGFSESLRLEMLPFQVQVVLVEPGSFRTAIWEKGMQDQQLDEGSPYASQMKQLMRHVEAIIEKAPAPDAVISTIVHAATTPKPRFRYPVGRGVGLTIAAKNWLPWSWIERIVTRRS</sequence>
<comment type="similarity">
    <text evidence="1 3">Belongs to the short-chain dehydrogenases/reductases (SDR) family.</text>
</comment>
<dbReference type="PROSITE" id="PS00061">
    <property type="entry name" value="ADH_SHORT"/>
    <property type="match status" value="1"/>
</dbReference>
<dbReference type="PANTHER" id="PTHR43976:SF16">
    <property type="entry name" value="SHORT-CHAIN DEHYDROGENASE_REDUCTASE FAMILY PROTEIN"/>
    <property type="match status" value="1"/>
</dbReference>
<keyword evidence="2" id="KW-0560">Oxidoreductase</keyword>
<dbReference type="AlphaFoldDB" id="A0A220MKW5"/>
<proteinExistence type="inferred from homology"/>
<dbReference type="EMBL" id="CP018145">
    <property type="protein sequence ID" value="ASJ55784.1"/>
    <property type="molecule type" value="Genomic_DNA"/>
</dbReference>